<evidence type="ECO:0000256" key="2">
    <source>
        <dbReference type="ARBA" id="ARBA00022692"/>
    </source>
</evidence>
<reference evidence="10 11" key="1">
    <citation type="submission" date="2017-04" db="EMBL/GenBank/DDBJ databases">
        <title>Draft genome sequence of Tuber borchii Vittad., a whitish edible truffle.</title>
        <authorList>
            <consortium name="DOE Joint Genome Institute"/>
            <person name="Murat C."/>
            <person name="Kuo A."/>
            <person name="Barry K.W."/>
            <person name="Clum A."/>
            <person name="Dockter R.B."/>
            <person name="Fauchery L."/>
            <person name="Iotti M."/>
            <person name="Kohler A."/>
            <person name="Labutti K."/>
            <person name="Lindquist E.A."/>
            <person name="Lipzen A."/>
            <person name="Ohm R.A."/>
            <person name="Wang M."/>
            <person name="Grigoriev I.V."/>
            <person name="Zambonelli A."/>
            <person name="Martin F.M."/>
        </authorList>
    </citation>
    <scope>NUCLEOTIDE SEQUENCE [LARGE SCALE GENOMIC DNA]</scope>
    <source>
        <strain evidence="10 11">Tbo3840</strain>
    </source>
</reference>
<proteinExistence type="predicted"/>
<evidence type="ECO:0000313" key="11">
    <source>
        <dbReference type="Proteomes" id="UP000244722"/>
    </source>
</evidence>
<keyword evidence="5" id="KW-0472">Membrane</keyword>
<gene>
    <name evidence="10" type="ORF">B9Z19DRAFT_682102</name>
</gene>
<feature type="compositionally biased region" description="Low complexity" evidence="7">
    <location>
        <begin position="1039"/>
        <end position="1061"/>
    </location>
</feature>
<feature type="region of interest" description="Disordered" evidence="7">
    <location>
        <begin position="1771"/>
        <end position="1810"/>
    </location>
</feature>
<dbReference type="SMART" id="SM00321">
    <property type="entry name" value="WSC"/>
    <property type="match status" value="8"/>
</dbReference>
<feature type="region of interest" description="Disordered" evidence="7">
    <location>
        <begin position="1536"/>
        <end position="1555"/>
    </location>
</feature>
<comment type="caution">
    <text evidence="10">The sequence shown here is derived from an EMBL/GenBank/DDBJ whole genome shotgun (WGS) entry which is preliminary data.</text>
</comment>
<feature type="chain" id="PRO_5015569996" evidence="8">
    <location>
        <begin position="21"/>
        <end position="1928"/>
    </location>
</feature>
<keyword evidence="6" id="KW-0325">Glycoprotein</keyword>
<dbReference type="PROSITE" id="PS51212">
    <property type="entry name" value="WSC"/>
    <property type="match status" value="8"/>
</dbReference>
<evidence type="ECO:0000256" key="1">
    <source>
        <dbReference type="ARBA" id="ARBA00004167"/>
    </source>
</evidence>
<sequence>MGGFWRIFTAVLVVAGGVVGEKVSKNPTDTITSGGSISRTGYQPNHNMDPNVIKSGTFNQIWKTQGLGRYNGFTEQFYAQPLVYTPANTQYVYVISQQNIAYILDAKTGEIIKHRTIHIPFLVTPDLAGCNDVADCVGSTATGVIDPDTGTWFFTTKTYADQTKTTPQGLAAGRYYIHAVDVLTLEEKPNFPIPLEGMKADNAPWRVFEGGKHHQRPALLQVNNYVYAGFASHCVQWNFTGWVVGWHATEGRIVTKYAMEGGKEATGIGGGIWMSGGGISSDNPGRMFFATGNGYASQLADDPVPGRQPPTALEEAVVNMAIAEDGSLTPTDFFMPWEKRDLDGMDKDLGTSSFVLLEPNVFSTSKVQRIGAVAGKTGKLYFLNLDDLGGYKMGENRKDKILQTIALEGPVFASAGTYPHDGGYVYLSPVGRQTVAFKFGINSNGDPVFTQAGKTTETTAGRQGVGHTTVTSMNGEPGSGILWISDVDGANLRAYSTIPVNGVLPTLALLNNVGQTKFSRPSFGNGRVYLTSHTGYITAFGSPVNMPLNCSSPYDAGTVPIGNTSTTIITCRAKIPLTINSTNLDDSTNFKTFGYTLPKTLAIGEIFSFTANFTPKSVGPLSTNINIRTINGGTEQFSTNTPVVIRGVAVSLSPILTIQPNALSFGEVITGEGTAGKDLDFTMQNDGQSPLVIQGYKISLNSSTGPFLPAQPFPLKAGPLTFVDLPAVNSSIAGNGAVSTTVNFNPTVDGYYGAYLVITTNGGEKFVGSFGTAGGKPKALLEWQLGNGTWVAYQKGVPFAFDPVPLGTQAFRKLRLRNLGGTNLTTSVSKPPVSGALAAVNPLGSIPEGSQVAPNGSIEATLICSPPKSQVNEDPTTLTAVWTMNNNDAAFGKTEIDFTCNGASNQVGPLDENGQGWYRYLGCFKDANPNRNLEELLYYSANNTNGRCQFDCMNQGPQFAYAATEYEGECWCGTKRAVEKVADTFCQYLCKGDFREYCGGDGAYMSLFGDRRKVGNISTITTSLTSTTLTSSSISASVSTTTAGNSSATTATTSTSATTSPTAPPNLSYLGCANEGTTGRALAKDATADPLMTITLCATYCTNKDYSLSGLEYSTECYCGSALENGSTIGGSTACNMPCGGNAATICGGPGALSVYNNTALVPPRQPSIVLSVGNYQSLGCYTEGVNGRALTGAGTAAPDMTVQSCVAYCLAAGFKYAGIEYSTECFCGAVIATTAKSAPASECNMLCGGDKYAYCGGLNRLNVYGNLNGTVTSVPPTSTTTSTSVTSSVNGTATSTTSAGTSSTPTLRPGYTYLGCANEGTDGRALAKDATASSTMNINMCQDYCTGKGYPLSGVEYSTECYCGSILENGSTIGGSTACNMQCGGAPNLICGGPGALSVYNNTALVAPKQPAVVPAVGNYKSQGCYTEGVNEHALLGSGTTSVNMTVQSCVSFCQSGGYQYAGMEYSTECFCGSAIATTAKIAPASECNMLCGGDRLAYCGGPNRLNVYQNMNGTTSSSSTSALAASASTSTTIASGTTTSASTTSKSNTATTAGGTATPTLRAGYAYLGCANEGTGGRVLAKDSTASSTMTNIVCQDYCTGKGYPLSGVEYSTECYCGNVLEKGSTIGGSTACTMSCSGASNLICGGPGALSVYNNTALVAPGQPAVVPAVGGYGSQGCYTEGANERALAGAGTANMNMTVQSCVSYCQNGGYKYAGIEYSTECFCGNAIAKTAKTAPASECNMLCGGDKFAYCGGPNRLNIYGKVNGTTSSSNSTSIPVTSSSGTTSKSSTSTTTTTGGSSSAASPTIRPGYTYLGCANEGTNRRALSKATTASSTMTPNVCQDYCTGKGYPLSGVEYSTECYCGNVLENGSSIGGSTSCTMPCGGSPSAICGGPGALSVYNNTAITPPKQPIMIPGSAGYNLTG</sequence>
<dbReference type="PANTHER" id="PTHR24269">
    <property type="entry name" value="KREMEN PROTEIN"/>
    <property type="match status" value="1"/>
</dbReference>
<feature type="signal peptide" evidence="8">
    <location>
        <begin position="1"/>
        <end position="20"/>
    </location>
</feature>
<dbReference type="EMBL" id="NESQ01000547">
    <property type="protein sequence ID" value="PUU72400.1"/>
    <property type="molecule type" value="Genomic_DNA"/>
</dbReference>
<dbReference type="OrthoDB" id="5985073at2759"/>
<keyword evidence="4" id="KW-1133">Transmembrane helix</keyword>
<dbReference type="InterPro" id="IPR002889">
    <property type="entry name" value="WSC_carb-bd"/>
</dbReference>
<feature type="region of interest" description="Disordered" evidence="7">
    <location>
        <begin position="1039"/>
        <end position="1062"/>
    </location>
</feature>
<dbReference type="InterPro" id="IPR011047">
    <property type="entry name" value="Quinoprotein_ADH-like_sf"/>
</dbReference>
<keyword evidence="2" id="KW-0812">Transmembrane</keyword>
<dbReference type="InterPro" id="IPR051836">
    <property type="entry name" value="Kremen_rcpt"/>
</dbReference>
<dbReference type="Pfam" id="PF01822">
    <property type="entry name" value="WSC"/>
    <property type="match status" value="8"/>
</dbReference>
<feature type="domain" description="WSC" evidence="9">
    <location>
        <begin position="1175"/>
        <end position="1268"/>
    </location>
</feature>
<organism evidence="10 11">
    <name type="scientific">Tuber borchii</name>
    <name type="common">White truffle</name>
    <dbReference type="NCBI Taxonomy" id="42251"/>
    <lineage>
        <taxon>Eukaryota</taxon>
        <taxon>Fungi</taxon>
        <taxon>Dikarya</taxon>
        <taxon>Ascomycota</taxon>
        <taxon>Pezizomycotina</taxon>
        <taxon>Pezizomycetes</taxon>
        <taxon>Pezizales</taxon>
        <taxon>Tuberaceae</taxon>
        <taxon>Tuber</taxon>
    </lineage>
</organism>
<feature type="domain" description="WSC" evidence="9">
    <location>
        <begin position="1420"/>
        <end position="1513"/>
    </location>
</feature>
<dbReference type="InterPro" id="IPR013783">
    <property type="entry name" value="Ig-like_fold"/>
</dbReference>
<name>A0A2T6ZA86_TUBBO</name>
<feature type="domain" description="WSC" evidence="9">
    <location>
        <begin position="1566"/>
        <end position="1659"/>
    </location>
</feature>
<dbReference type="Gene3D" id="2.60.40.10">
    <property type="entry name" value="Immunoglobulins"/>
    <property type="match status" value="1"/>
</dbReference>
<feature type="domain" description="WSC" evidence="9">
    <location>
        <begin position="917"/>
        <end position="1010"/>
    </location>
</feature>
<feature type="domain" description="WSC" evidence="9">
    <location>
        <begin position="1311"/>
        <end position="1404"/>
    </location>
</feature>
<protein>
    <submittedName>
        <fullName evidence="10">WSC domain-domain-containing protein</fullName>
    </submittedName>
</protein>
<dbReference type="STRING" id="42251.A0A2T6ZA86"/>
<dbReference type="PANTHER" id="PTHR24269:SF16">
    <property type="entry name" value="PROTEIN SLG1"/>
    <property type="match status" value="1"/>
</dbReference>
<dbReference type="GO" id="GO:0005886">
    <property type="term" value="C:plasma membrane"/>
    <property type="evidence" value="ECO:0007669"/>
    <property type="project" value="TreeGrafter"/>
</dbReference>
<feature type="domain" description="WSC" evidence="9">
    <location>
        <begin position="1675"/>
        <end position="1768"/>
    </location>
</feature>
<dbReference type="Proteomes" id="UP000244722">
    <property type="component" value="Unassembled WGS sequence"/>
</dbReference>
<accession>A0A2T6ZA86</accession>
<evidence type="ECO:0000313" key="10">
    <source>
        <dbReference type="EMBL" id="PUU72400.1"/>
    </source>
</evidence>
<evidence type="ECO:0000256" key="3">
    <source>
        <dbReference type="ARBA" id="ARBA00022729"/>
    </source>
</evidence>
<feature type="domain" description="WSC" evidence="9">
    <location>
        <begin position="1066"/>
        <end position="1159"/>
    </location>
</feature>
<keyword evidence="11" id="KW-1185">Reference proteome</keyword>
<feature type="region of interest" description="Disordered" evidence="7">
    <location>
        <begin position="1276"/>
        <end position="1305"/>
    </location>
</feature>
<keyword evidence="3 8" id="KW-0732">Signal</keyword>
<evidence type="ECO:0000256" key="4">
    <source>
        <dbReference type="ARBA" id="ARBA00022989"/>
    </source>
</evidence>
<evidence type="ECO:0000256" key="7">
    <source>
        <dbReference type="SAM" id="MobiDB-lite"/>
    </source>
</evidence>
<evidence type="ECO:0000256" key="8">
    <source>
        <dbReference type="SAM" id="SignalP"/>
    </source>
</evidence>
<feature type="domain" description="WSC" evidence="9">
    <location>
        <begin position="1814"/>
        <end position="1907"/>
    </location>
</feature>
<dbReference type="SUPFAM" id="SSF50998">
    <property type="entry name" value="Quinoprotein alcohol dehydrogenase-like"/>
    <property type="match status" value="1"/>
</dbReference>
<evidence type="ECO:0000256" key="5">
    <source>
        <dbReference type="ARBA" id="ARBA00023136"/>
    </source>
</evidence>
<evidence type="ECO:0000259" key="9">
    <source>
        <dbReference type="PROSITE" id="PS51212"/>
    </source>
</evidence>
<feature type="compositionally biased region" description="Low complexity" evidence="7">
    <location>
        <begin position="1771"/>
        <end position="1805"/>
    </location>
</feature>
<comment type="subcellular location">
    <subcellularLocation>
        <location evidence="1">Membrane</location>
        <topology evidence="1">Single-pass membrane protein</topology>
    </subcellularLocation>
</comment>
<evidence type="ECO:0000256" key="6">
    <source>
        <dbReference type="ARBA" id="ARBA00023180"/>
    </source>
</evidence>